<keyword evidence="2" id="KW-0560">Oxidoreductase</keyword>
<dbReference type="FunFam" id="3.40.50.720:FF:000084">
    <property type="entry name" value="Short-chain dehydrogenase reductase"/>
    <property type="match status" value="1"/>
</dbReference>
<evidence type="ECO:0000313" key="7">
    <source>
        <dbReference type="EMBL" id="TGD36479.1"/>
    </source>
</evidence>
<organism evidence="6 8">
    <name type="scientific">Brevibacterium aurantiacum</name>
    <dbReference type="NCBI Taxonomy" id="273384"/>
    <lineage>
        <taxon>Bacteria</taxon>
        <taxon>Bacillati</taxon>
        <taxon>Actinomycetota</taxon>
        <taxon>Actinomycetes</taxon>
        <taxon>Micrococcales</taxon>
        <taxon>Brevibacteriaceae</taxon>
        <taxon>Brevibacterium</taxon>
    </lineage>
</organism>
<reference evidence="5 9" key="2">
    <citation type="submission" date="2017-12" db="EMBL/GenBank/DDBJ databases">
        <authorList>
            <person name="Levesque S."/>
        </authorList>
    </citation>
    <scope>NUCLEOTIDE SEQUENCE [LARGE SCALE GENOMIC DNA]</scope>
    <source>
        <strain evidence="5 9">SMQ-1420</strain>
    </source>
</reference>
<dbReference type="AlphaFoldDB" id="A0A2A3XA09"/>
<evidence type="ECO:0000313" key="10">
    <source>
        <dbReference type="Proteomes" id="UP000297736"/>
    </source>
</evidence>
<dbReference type="Pfam" id="PF13561">
    <property type="entry name" value="adh_short_C2"/>
    <property type="match status" value="1"/>
</dbReference>
<comment type="similarity">
    <text evidence="1">Belongs to the short-chain dehydrogenases/reductases (SDR) family.</text>
</comment>
<dbReference type="PANTHER" id="PTHR42760">
    <property type="entry name" value="SHORT-CHAIN DEHYDROGENASES/REDUCTASES FAMILY MEMBER"/>
    <property type="match status" value="1"/>
</dbReference>
<dbReference type="InterPro" id="IPR020904">
    <property type="entry name" value="Sc_DH/Rdtase_CS"/>
</dbReference>
<dbReference type="PRINTS" id="PR00080">
    <property type="entry name" value="SDRFAMILY"/>
</dbReference>
<dbReference type="Gene3D" id="3.40.50.720">
    <property type="entry name" value="NAD(P)-binding Rossmann-like Domain"/>
    <property type="match status" value="1"/>
</dbReference>
<dbReference type="EMBL" id="RHFF01000033">
    <property type="protein sequence ID" value="TGD36479.1"/>
    <property type="molecule type" value="Genomic_DNA"/>
</dbReference>
<dbReference type="SUPFAM" id="SSF51735">
    <property type="entry name" value="NAD(P)-binding Rossmann-fold domains"/>
    <property type="match status" value="1"/>
</dbReference>
<dbReference type="EMBL" id="NRGX01000001">
    <property type="protein sequence ID" value="PCC20317.1"/>
    <property type="molecule type" value="Genomic_DNA"/>
</dbReference>
<dbReference type="Proteomes" id="UP000297736">
    <property type="component" value="Unassembled WGS sequence"/>
</dbReference>
<feature type="region of interest" description="Disordered" evidence="3">
    <location>
        <begin position="1"/>
        <end position="25"/>
    </location>
</feature>
<proteinExistence type="inferred from homology"/>
<feature type="domain" description="Ketoreductase" evidence="4">
    <location>
        <begin position="31"/>
        <end position="191"/>
    </location>
</feature>
<evidence type="ECO:0000256" key="2">
    <source>
        <dbReference type="ARBA" id="ARBA00023002"/>
    </source>
</evidence>
<sequence>MAAGSVRSVDGPEESSPVAFLDERRGRTETRSALVTGAAGGIGAAVAARLGQEGFTVVSTDRDELDVTDESAVRDFVDRIWNAAHGIDALVNCAGTISTGPAVETGADEWDRLFAVNARGVFLVSREVGLRMAERGTGSIVTISSNSGTLPRAGMAAYAASKAAASLFTRSLGLELGPSGVRCNVVAPGTTRTPMIADIGTEEDFIAGFPESFKTGIPLRRIAEPQDIAEAVAFLVSDRARHITLQELVVDGGASGR</sequence>
<accession>A0A2A3XA09</accession>
<protein>
    <submittedName>
        <fullName evidence="5">2,3-dihydro-2,3-dihydroxybenzoate dehydrogenase</fullName>
    </submittedName>
    <submittedName>
        <fullName evidence="7">SDR family oxidoreductase</fullName>
    </submittedName>
</protein>
<name>A0A2A3XA09_BREAU</name>
<evidence type="ECO:0000313" key="5">
    <source>
        <dbReference type="EMBL" id="AZT99161.1"/>
    </source>
</evidence>
<dbReference type="InterPro" id="IPR057326">
    <property type="entry name" value="KR_dom"/>
</dbReference>
<reference evidence="5 9" key="4">
    <citation type="submission" date="2019-01" db="EMBL/GenBank/DDBJ databases">
        <title>Comparative genomic analysis of Brevibacterium aurantiacum sheds light on its evolution and its adaptation to smear-ripened cheeses.</title>
        <authorList>
            <person name="Moineau S."/>
        </authorList>
    </citation>
    <scope>NUCLEOTIDE SEQUENCE [LARGE SCALE GENOMIC DNA]</scope>
    <source>
        <strain evidence="5 9">SMQ-1420</strain>
    </source>
</reference>
<dbReference type="InterPro" id="IPR002347">
    <property type="entry name" value="SDR_fam"/>
</dbReference>
<evidence type="ECO:0000313" key="6">
    <source>
        <dbReference type="EMBL" id="PCC20317.1"/>
    </source>
</evidence>
<evidence type="ECO:0000256" key="3">
    <source>
        <dbReference type="SAM" id="MobiDB-lite"/>
    </source>
</evidence>
<reference evidence="6 8" key="1">
    <citation type="journal article" date="2017" name="Elife">
        <title>Extensive horizontal gene transfer in cheese-associated bacteria.</title>
        <authorList>
            <person name="Bonham K.S."/>
            <person name="Wolfe B.E."/>
            <person name="Dutton R.J."/>
        </authorList>
    </citation>
    <scope>NUCLEOTIDE SEQUENCE [LARGE SCALE GENOMIC DNA]</scope>
    <source>
        <strain evidence="6 8">JB5</strain>
    </source>
</reference>
<dbReference type="SMART" id="SM00822">
    <property type="entry name" value="PKS_KR"/>
    <property type="match status" value="1"/>
</dbReference>
<dbReference type="InterPro" id="IPR036291">
    <property type="entry name" value="NAD(P)-bd_dom_sf"/>
</dbReference>
<evidence type="ECO:0000313" key="9">
    <source>
        <dbReference type="Proteomes" id="UP000282731"/>
    </source>
</evidence>
<gene>
    <name evidence="6" type="ORF">CIK79_00430</name>
    <name evidence="5" type="ORF">CXR27_12075</name>
    <name evidence="7" type="ORF">EB834_19595</name>
</gene>
<reference evidence="7 10" key="3">
    <citation type="submission" date="2018-10" db="EMBL/GenBank/DDBJ databases">
        <title>Brevibacterium genomes from Austrain hard cheese rinds.</title>
        <authorList>
            <person name="Anast J.M."/>
            <person name="Dzieciol M."/>
            <person name="Schultz D.L."/>
            <person name="Mann E."/>
            <person name="Wagner M."/>
            <person name="Schmitz-Esser S."/>
        </authorList>
    </citation>
    <scope>NUCLEOTIDE SEQUENCE [LARGE SCALE GENOMIC DNA]</scope>
    <source>
        <strain evidence="7 10">L261</strain>
    </source>
</reference>
<dbReference type="PRINTS" id="PR00081">
    <property type="entry name" value="GDHRDH"/>
</dbReference>
<dbReference type="Proteomes" id="UP000218377">
    <property type="component" value="Unassembled WGS sequence"/>
</dbReference>
<evidence type="ECO:0000259" key="4">
    <source>
        <dbReference type="SMART" id="SM00822"/>
    </source>
</evidence>
<evidence type="ECO:0000256" key="1">
    <source>
        <dbReference type="ARBA" id="ARBA00006484"/>
    </source>
</evidence>
<dbReference type="PANTHER" id="PTHR42760:SF115">
    <property type="entry name" value="3-OXOACYL-[ACYL-CARRIER-PROTEIN] REDUCTASE FABG"/>
    <property type="match status" value="1"/>
</dbReference>
<evidence type="ECO:0000313" key="8">
    <source>
        <dbReference type="Proteomes" id="UP000218377"/>
    </source>
</evidence>
<dbReference type="PROSITE" id="PS00061">
    <property type="entry name" value="ADH_SHORT"/>
    <property type="match status" value="1"/>
</dbReference>
<dbReference type="Proteomes" id="UP000282731">
    <property type="component" value="Chromosome"/>
</dbReference>
<dbReference type="GO" id="GO:0016616">
    <property type="term" value="F:oxidoreductase activity, acting on the CH-OH group of donors, NAD or NADP as acceptor"/>
    <property type="evidence" value="ECO:0007669"/>
    <property type="project" value="TreeGrafter"/>
</dbReference>
<dbReference type="EMBL" id="CP025334">
    <property type="protein sequence ID" value="AZT99161.1"/>
    <property type="molecule type" value="Genomic_DNA"/>
</dbReference>